<proteinExistence type="predicted"/>
<reference evidence="1 2" key="1">
    <citation type="submission" date="2018-11" db="EMBL/GenBank/DDBJ databases">
        <title>Haplotype-resolved cattle genomes.</title>
        <authorList>
            <person name="Low W.Y."/>
            <person name="Tearle R."/>
            <person name="Bickhart D.M."/>
            <person name="Rosen B.D."/>
            <person name="Koren S."/>
            <person name="Rhie A."/>
            <person name="Hiendleder S."/>
            <person name="Phillippy A.M."/>
            <person name="Smith T.P.L."/>
            <person name="Williams J.L."/>
        </authorList>
    </citation>
    <scope>NUCLEOTIDE SEQUENCE [LARGE SCALE GENOMIC DNA]</scope>
</reference>
<dbReference type="AlphaFoldDB" id="A0A4W2I7Y7"/>
<sequence length="90" mass="10557">KFLSFCKKRYLFGSSEKTCPFVDDLCFVFLFFWGESATKKIILVSDHYLKANKLQTQNKPDCYTFINQVLLSFLSLASRKLSSTFYIQMQ</sequence>
<name>A0A4W2I7Y7_BOBOX</name>
<dbReference type="Proteomes" id="UP000429181">
    <property type="component" value="Chromosome 12"/>
</dbReference>
<protein>
    <submittedName>
        <fullName evidence="1">Uncharacterized protein</fullName>
    </submittedName>
</protein>
<evidence type="ECO:0000313" key="1">
    <source>
        <dbReference type="Ensembl" id="ENSBIXP00005041448.1"/>
    </source>
</evidence>
<dbReference type="GeneTree" id="ENSGT00970000197946"/>
<evidence type="ECO:0000313" key="2">
    <source>
        <dbReference type="Proteomes" id="UP000429181"/>
    </source>
</evidence>
<reference evidence="1" key="2">
    <citation type="submission" date="2025-08" db="UniProtKB">
        <authorList>
            <consortium name="Ensembl"/>
        </authorList>
    </citation>
    <scope>IDENTIFICATION</scope>
</reference>
<accession>A0A4W2I7Y7</accession>
<organism evidence="1 2">
    <name type="scientific">Bos indicus x Bos taurus</name>
    <name type="common">Hybrid cattle</name>
    <dbReference type="NCBI Taxonomy" id="30522"/>
    <lineage>
        <taxon>Eukaryota</taxon>
        <taxon>Metazoa</taxon>
        <taxon>Chordata</taxon>
        <taxon>Craniata</taxon>
        <taxon>Vertebrata</taxon>
        <taxon>Euteleostomi</taxon>
        <taxon>Mammalia</taxon>
        <taxon>Eutheria</taxon>
        <taxon>Laurasiatheria</taxon>
        <taxon>Artiodactyla</taxon>
        <taxon>Ruminantia</taxon>
        <taxon>Pecora</taxon>
        <taxon>Bovidae</taxon>
        <taxon>Bovinae</taxon>
        <taxon>Bos</taxon>
    </lineage>
</organism>
<dbReference type="Ensembl" id="ENSBIXT00005035415.1">
    <property type="protein sequence ID" value="ENSBIXP00005041448.1"/>
    <property type="gene ID" value="ENSBIXG00005024496.1"/>
</dbReference>